<dbReference type="eggNOG" id="COG3829">
    <property type="taxonomic scope" value="Bacteria"/>
</dbReference>
<dbReference type="SUPFAM" id="SSF46689">
    <property type="entry name" value="Homeodomain-like"/>
    <property type="match status" value="1"/>
</dbReference>
<organism evidence="11 12">
    <name type="scientific">Natranaerobius thermophilus (strain ATCC BAA-1301 / DSM 18059 / JW/NM-WN-LF)</name>
    <dbReference type="NCBI Taxonomy" id="457570"/>
    <lineage>
        <taxon>Bacteria</taxon>
        <taxon>Bacillati</taxon>
        <taxon>Bacillota</taxon>
        <taxon>Clostridia</taxon>
        <taxon>Natranaerobiales</taxon>
        <taxon>Natranaerobiaceae</taxon>
        <taxon>Natranaerobius</taxon>
    </lineage>
</organism>
<feature type="domain" description="CBS" evidence="10">
    <location>
        <begin position="15"/>
        <end position="72"/>
    </location>
</feature>
<dbReference type="InterPro" id="IPR025944">
    <property type="entry name" value="Sigma_54_int_dom_CS"/>
</dbReference>
<feature type="coiled-coil region" evidence="7">
    <location>
        <begin position="233"/>
        <end position="260"/>
    </location>
</feature>
<dbReference type="GO" id="GO:0005524">
    <property type="term" value="F:ATP binding"/>
    <property type="evidence" value="ECO:0007669"/>
    <property type="project" value="UniProtKB-KW"/>
</dbReference>
<dbReference type="InterPro" id="IPR025662">
    <property type="entry name" value="Sigma_54_int_dom_ATP-bd_1"/>
</dbReference>
<keyword evidence="5" id="KW-0804">Transcription</keyword>
<keyword evidence="7" id="KW-0175">Coiled coil</keyword>
<dbReference type="GO" id="GO:0006355">
    <property type="term" value="P:regulation of DNA-templated transcription"/>
    <property type="evidence" value="ECO:0007669"/>
    <property type="project" value="InterPro"/>
</dbReference>
<dbReference type="InterPro" id="IPR058031">
    <property type="entry name" value="AAA_lid_NorR"/>
</dbReference>
<dbReference type="InterPro" id="IPR009057">
    <property type="entry name" value="Homeodomain-like_sf"/>
</dbReference>
<sequence length="594" mass="66840">MDFSNLTVLTAGDAVIKDISIVSPSATVKELNEIMLLKKKEEVLVMENQAIVGVITKNDLVKNLATGIKWDTEVKYIMTRNVIRFKDHEDLTGVRDNMRFHGIKRAPVLNENEECLGLITVKSICDAFSNRLWHVVDYLQMVLNNLNEGVFILSSDGEVLYQNNALAGILATQSAQSTQPEIPRELLQKIQSGSGGDFVYHLNNKVYSVNVAPFPCNESEENKLVTIKNVTHITELQEQLSRANSKLNYLENTVSKISQEHYTFGNIFSVSPKMEHVIELAKQVAPTKATVLINGESGTGKELLANAIHQHSDRKDAPLITINCGAIPENLAESEFFGYCSGAFTGAKKEGKPGAFEIADGGTLFLDEIGDLPLNMQAKLLRALQEGSFYRVGGIEPVSVDVRIIAATNQNLEELVQNNQFREDLYYRINVANLELPPLREKTEDIMPLTKRFIDHFSQVHGIEITEIEQAVMDTLEEYHWPGNVRELKNVIERLVIFSTQGKISIKALPSYLHPGPKFGSQDQQQLHEQLHRQHSQDDNFSNKSNSESKIDELERKTILDSLKKHSFNKAKVARELNIPRSTLYYRMKVLNIN</sequence>
<reference evidence="11 12" key="1">
    <citation type="submission" date="2008-04" db="EMBL/GenBank/DDBJ databases">
        <title>Complete sequence of chromosome of Natranaerobius thermophilus JW/NM-WN-LF.</title>
        <authorList>
            <consortium name="US DOE Joint Genome Institute"/>
            <person name="Copeland A."/>
            <person name="Lucas S."/>
            <person name="Lapidus A."/>
            <person name="Glavina del Rio T."/>
            <person name="Dalin E."/>
            <person name="Tice H."/>
            <person name="Bruce D."/>
            <person name="Goodwin L."/>
            <person name="Pitluck S."/>
            <person name="Chertkov O."/>
            <person name="Brettin T."/>
            <person name="Detter J.C."/>
            <person name="Han C."/>
            <person name="Kuske C.R."/>
            <person name="Schmutz J."/>
            <person name="Larimer F."/>
            <person name="Land M."/>
            <person name="Hauser L."/>
            <person name="Kyrpides N."/>
            <person name="Lykidis A."/>
            <person name="Mesbah N.M."/>
            <person name="Wiegel J."/>
        </authorList>
    </citation>
    <scope>NUCLEOTIDE SEQUENCE [LARGE SCALE GENOMIC DNA]</scope>
    <source>
        <strain evidence="12">ATCC BAA-1301 / DSM 18059 / JW/NM-WN-LF</strain>
    </source>
</reference>
<keyword evidence="3" id="KW-0805">Transcription regulation</keyword>
<dbReference type="PANTHER" id="PTHR32071">
    <property type="entry name" value="TRANSCRIPTIONAL REGULATORY PROTEIN"/>
    <property type="match status" value="1"/>
</dbReference>
<dbReference type="PANTHER" id="PTHR32071:SF57">
    <property type="entry name" value="C4-DICARBOXYLATE TRANSPORT TRANSCRIPTIONAL REGULATORY PROTEIN DCTD"/>
    <property type="match status" value="1"/>
</dbReference>
<dbReference type="PROSITE" id="PS00688">
    <property type="entry name" value="SIGMA54_INTERACT_3"/>
    <property type="match status" value="1"/>
</dbReference>
<feature type="compositionally biased region" description="Basic and acidic residues" evidence="8">
    <location>
        <begin position="529"/>
        <end position="538"/>
    </location>
</feature>
<dbReference type="SMART" id="SM00116">
    <property type="entry name" value="CBS"/>
    <property type="match status" value="2"/>
</dbReference>
<evidence type="ECO:0000256" key="4">
    <source>
        <dbReference type="ARBA" id="ARBA00023125"/>
    </source>
</evidence>
<dbReference type="PRINTS" id="PR01590">
    <property type="entry name" value="HTHFIS"/>
</dbReference>
<evidence type="ECO:0000259" key="10">
    <source>
        <dbReference type="PROSITE" id="PS51371"/>
    </source>
</evidence>
<evidence type="ECO:0000256" key="6">
    <source>
        <dbReference type="PROSITE-ProRule" id="PRU00703"/>
    </source>
</evidence>
<dbReference type="PROSITE" id="PS50045">
    <property type="entry name" value="SIGMA54_INTERACT_4"/>
    <property type="match status" value="1"/>
</dbReference>
<dbReference type="InterPro" id="IPR046342">
    <property type="entry name" value="CBS_dom_sf"/>
</dbReference>
<dbReference type="Pfam" id="PF00571">
    <property type="entry name" value="CBS"/>
    <property type="match status" value="2"/>
</dbReference>
<evidence type="ECO:0000256" key="2">
    <source>
        <dbReference type="ARBA" id="ARBA00022840"/>
    </source>
</evidence>
<evidence type="ECO:0000313" key="12">
    <source>
        <dbReference type="Proteomes" id="UP000001683"/>
    </source>
</evidence>
<evidence type="ECO:0000256" key="5">
    <source>
        <dbReference type="ARBA" id="ARBA00023163"/>
    </source>
</evidence>
<dbReference type="CDD" id="cd02205">
    <property type="entry name" value="CBS_pair_SF"/>
    <property type="match status" value="1"/>
</dbReference>
<dbReference type="FunFam" id="3.40.50.300:FF:000006">
    <property type="entry name" value="DNA-binding transcriptional regulator NtrC"/>
    <property type="match status" value="1"/>
</dbReference>
<dbReference type="OrthoDB" id="9803970at2"/>
<keyword evidence="6" id="KW-0129">CBS domain</keyword>
<dbReference type="CDD" id="cd00009">
    <property type="entry name" value="AAA"/>
    <property type="match status" value="1"/>
</dbReference>
<dbReference type="GO" id="GO:0043565">
    <property type="term" value="F:sequence-specific DNA binding"/>
    <property type="evidence" value="ECO:0007669"/>
    <property type="project" value="InterPro"/>
</dbReference>
<dbReference type="HOGENOM" id="CLU_000445_8_1_9"/>
<keyword evidence="2" id="KW-0067">ATP-binding</keyword>
<name>B2A7X5_NATTJ</name>
<evidence type="ECO:0000256" key="8">
    <source>
        <dbReference type="SAM" id="MobiDB-lite"/>
    </source>
</evidence>
<feature type="domain" description="CBS" evidence="10">
    <location>
        <begin position="78"/>
        <end position="136"/>
    </location>
</feature>
<dbReference type="InterPro" id="IPR003593">
    <property type="entry name" value="AAA+_ATPase"/>
</dbReference>
<dbReference type="Proteomes" id="UP000001683">
    <property type="component" value="Chromosome"/>
</dbReference>
<keyword evidence="1" id="KW-0547">Nucleotide-binding</keyword>
<dbReference type="PROSITE" id="PS00675">
    <property type="entry name" value="SIGMA54_INTERACT_1"/>
    <property type="match status" value="1"/>
</dbReference>
<dbReference type="SUPFAM" id="SSF52540">
    <property type="entry name" value="P-loop containing nucleoside triphosphate hydrolases"/>
    <property type="match status" value="1"/>
</dbReference>
<evidence type="ECO:0000313" key="11">
    <source>
        <dbReference type="EMBL" id="ACB85747.1"/>
    </source>
</evidence>
<dbReference type="Gene3D" id="3.10.580.10">
    <property type="entry name" value="CBS-domain"/>
    <property type="match status" value="1"/>
</dbReference>
<gene>
    <name evidence="11" type="ordered locus">Nther_2181</name>
</gene>
<dbReference type="EMBL" id="CP001034">
    <property type="protein sequence ID" value="ACB85747.1"/>
    <property type="molecule type" value="Genomic_DNA"/>
</dbReference>
<dbReference type="Gene3D" id="1.10.10.60">
    <property type="entry name" value="Homeodomain-like"/>
    <property type="match status" value="1"/>
</dbReference>
<dbReference type="RefSeq" id="WP_012448600.1">
    <property type="nucleotide sequence ID" value="NC_010718.1"/>
</dbReference>
<dbReference type="InterPro" id="IPR002197">
    <property type="entry name" value="HTH_Fis"/>
</dbReference>
<dbReference type="InterPro" id="IPR025943">
    <property type="entry name" value="Sigma_54_int_dom_ATP-bd_2"/>
</dbReference>
<keyword evidence="4" id="KW-0238">DNA-binding</keyword>
<dbReference type="InterPro" id="IPR002078">
    <property type="entry name" value="Sigma_54_int"/>
</dbReference>
<dbReference type="Pfam" id="PF00158">
    <property type="entry name" value="Sigma54_activat"/>
    <property type="match status" value="1"/>
</dbReference>
<dbReference type="AlphaFoldDB" id="B2A7X5"/>
<dbReference type="InterPro" id="IPR000644">
    <property type="entry name" value="CBS_dom"/>
</dbReference>
<dbReference type="KEGG" id="nth:Nther_2181"/>
<keyword evidence="12" id="KW-1185">Reference proteome</keyword>
<proteinExistence type="predicted"/>
<feature type="region of interest" description="Disordered" evidence="8">
    <location>
        <begin position="515"/>
        <end position="550"/>
    </location>
</feature>
<dbReference type="InterPro" id="IPR027417">
    <property type="entry name" value="P-loop_NTPase"/>
</dbReference>
<evidence type="ECO:0000259" key="9">
    <source>
        <dbReference type="PROSITE" id="PS50045"/>
    </source>
</evidence>
<evidence type="ECO:0000256" key="1">
    <source>
        <dbReference type="ARBA" id="ARBA00022741"/>
    </source>
</evidence>
<accession>B2A7X5</accession>
<dbReference type="SMART" id="SM00382">
    <property type="entry name" value="AAA"/>
    <property type="match status" value="1"/>
</dbReference>
<dbReference type="PROSITE" id="PS00676">
    <property type="entry name" value="SIGMA54_INTERACT_2"/>
    <property type="match status" value="1"/>
</dbReference>
<dbReference type="Gene3D" id="3.40.50.300">
    <property type="entry name" value="P-loop containing nucleotide triphosphate hydrolases"/>
    <property type="match status" value="1"/>
</dbReference>
<dbReference type="eggNOG" id="COG0517">
    <property type="taxonomic scope" value="Bacteria"/>
</dbReference>
<feature type="domain" description="Sigma-54 factor interaction" evidence="9">
    <location>
        <begin position="267"/>
        <end position="497"/>
    </location>
</feature>
<evidence type="ECO:0000256" key="3">
    <source>
        <dbReference type="ARBA" id="ARBA00023015"/>
    </source>
</evidence>
<dbReference type="Pfam" id="PF25601">
    <property type="entry name" value="AAA_lid_14"/>
    <property type="match status" value="1"/>
</dbReference>
<evidence type="ECO:0000256" key="7">
    <source>
        <dbReference type="SAM" id="Coils"/>
    </source>
</evidence>
<dbReference type="SUPFAM" id="SSF54631">
    <property type="entry name" value="CBS-domain pair"/>
    <property type="match status" value="1"/>
</dbReference>
<dbReference type="InParanoid" id="B2A7X5"/>
<reference evidence="11 12" key="2">
    <citation type="journal article" date="2011" name="J. Bacteriol.">
        <title>Complete genome sequence of the anaerobic, halophilic alkalithermophile Natranaerobius thermophilus JW/NM-WN-LF.</title>
        <authorList>
            <person name="Zhao B."/>
            <person name="Mesbah N.M."/>
            <person name="Dalin E."/>
            <person name="Goodwin L."/>
            <person name="Nolan M."/>
            <person name="Pitluck S."/>
            <person name="Chertkov O."/>
            <person name="Brettin T.S."/>
            <person name="Han J."/>
            <person name="Larimer F.W."/>
            <person name="Land M.L."/>
            <person name="Hauser L."/>
            <person name="Kyrpides N."/>
            <person name="Wiegel J."/>
        </authorList>
    </citation>
    <scope>NUCLEOTIDE SEQUENCE [LARGE SCALE GENOMIC DNA]</scope>
    <source>
        <strain evidence="12">ATCC BAA-1301 / DSM 18059 / JW/NM-WN-LF</strain>
    </source>
</reference>
<dbReference type="Pfam" id="PF02954">
    <property type="entry name" value="HTH_8"/>
    <property type="match status" value="1"/>
</dbReference>
<protein>
    <submittedName>
        <fullName evidence="11">Putative sigma54 specific transcriptional regulator</fullName>
    </submittedName>
</protein>
<dbReference type="Gene3D" id="1.10.8.60">
    <property type="match status" value="1"/>
</dbReference>
<dbReference type="PROSITE" id="PS51371">
    <property type="entry name" value="CBS"/>
    <property type="match status" value="2"/>
</dbReference>
<dbReference type="STRING" id="457570.Nther_2181"/>